<reference evidence="1 2" key="1">
    <citation type="journal article" date="2017" name="Int. J. Syst. Evol. Microbiol.">
        <title>Bacillus mangrovi sp. nov., isolated from a sediment sample from a mangrove forest.</title>
        <authorList>
            <person name="Gupta V."/>
            <person name="Singh P.K."/>
            <person name="Korpole S."/>
            <person name="Tanuku N.R.S."/>
            <person name="Pinnaka A.K."/>
        </authorList>
    </citation>
    <scope>NUCLEOTIDE SEQUENCE [LARGE SCALE GENOMIC DNA]</scope>
    <source>
        <strain evidence="1 2">KCTC 33872</strain>
    </source>
</reference>
<organism evidence="1 2">
    <name type="scientific">Metabacillus mangrovi</name>
    <dbReference type="NCBI Taxonomy" id="1491830"/>
    <lineage>
        <taxon>Bacteria</taxon>
        <taxon>Bacillati</taxon>
        <taxon>Bacillota</taxon>
        <taxon>Bacilli</taxon>
        <taxon>Bacillales</taxon>
        <taxon>Bacillaceae</taxon>
        <taxon>Metabacillus</taxon>
    </lineage>
</organism>
<name>A0A7X2V5Z4_9BACI</name>
<dbReference type="Proteomes" id="UP000434639">
    <property type="component" value="Unassembled WGS sequence"/>
</dbReference>
<proteinExistence type="predicted"/>
<keyword evidence="2" id="KW-1185">Reference proteome</keyword>
<evidence type="ECO:0000313" key="2">
    <source>
        <dbReference type="Proteomes" id="UP000434639"/>
    </source>
</evidence>
<protein>
    <recommendedName>
        <fullName evidence="3">Spore coat protein</fullName>
    </recommendedName>
</protein>
<comment type="caution">
    <text evidence="1">The sequence shown here is derived from an EMBL/GenBank/DDBJ whole genome shotgun (WGS) entry which is preliminary data.</text>
</comment>
<evidence type="ECO:0000313" key="1">
    <source>
        <dbReference type="EMBL" id="MTH54706.1"/>
    </source>
</evidence>
<dbReference type="EMBL" id="WMIB01000017">
    <property type="protein sequence ID" value="MTH54706.1"/>
    <property type="molecule type" value="Genomic_DNA"/>
</dbReference>
<sequence>MNNCFNECPCSTELAPINETFPVPPCVASIGTPTVYSCPINLDSEKGCCSAEAEVEICGQSLVCSIDLYYVRYSGIVTFTIVLPVFDGETCPVPETITLVIPYDIGSQICYYCEKTCPPELPCDAFTLENLQFVLDTEADTITVTAQPVFECPQAAE</sequence>
<dbReference type="OrthoDB" id="9807941at2"/>
<dbReference type="AlphaFoldDB" id="A0A7X2V5Z4"/>
<gene>
    <name evidence="1" type="ORF">GKZ89_14985</name>
</gene>
<evidence type="ECO:0008006" key="3">
    <source>
        <dbReference type="Google" id="ProtNLM"/>
    </source>
</evidence>
<accession>A0A7X2V5Z4</accession>
<dbReference type="RefSeq" id="WP_155113219.1">
    <property type="nucleotide sequence ID" value="NZ_WMIB01000017.1"/>
</dbReference>